<keyword evidence="3 5" id="KW-1133">Transmembrane helix</keyword>
<evidence type="ECO:0000256" key="2">
    <source>
        <dbReference type="ARBA" id="ARBA00022692"/>
    </source>
</evidence>
<proteinExistence type="inferred from homology"/>
<dbReference type="AlphaFoldDB" id="A0A7C5XJ05"/>
<evidence type="ECO:0000256" key="3">
    <source>
        <dbReference type="ARBA" id="ARBA00022989"/>
    </source>
</evidence>
<dbReference type="PANTHER" id="PTHR42729">
    <property type="entry name" value="OLIGO/DIPEPTIDE TRANSPORT, PERMEASE PROTEIN (DPPC-2)"/>
    <property type="match status" value="1"/>
</dbReference>
<gene>
    <name evidence="8" type="ORF">ENL47_10095</name>
    <name evidence="7" type="ORF">ENM84_06335</name>
</gene>
<organism evidence="7">
    <name type="scientific">Ignisphaera aggregans</name>
    <dbReference type="NCBI Taxonomy" id="334771"/>
    <lineage>
        <taxon>Archaea</taxon>
        <taxon>Thermoproteota</taxon>
        <taxon>Thermoprotei</taxon>
        <taxon>Desulfurococcales</taxon>
        <taxon>Desulfurococcaceae</taxon>
        <taxon>Ignisphaera</taxon>
    </lineage>
</organism>
<feature type="transmembrane region" description="Helical" evidence="5">
    <location>
        <begin position="155"/>
        <end position="174"/>
    </location>
</feature>
<protein>
    <submittedName>
        <fullName evidence="7">ABC transporter permease</fullName>
    </submittedName>
</protein>
<evidence type="ECO:0000256" key="1">
    <source>
        <dbReference type="ARBA" id="ARBA00004141"/>
    </source>
</evidence>
<feature type="transmembrane region" description="Helical" evidence="5">
    <location>
        <begin position="28"/>
        <end position="48"/>
    </location>
</feature>
<name>A0A7C5XJ05_9CREN</name>
<feature type="transmembrane region" description="Helical" evidence="5">
    <location>
        <begin position="126"/>
        <end position="149"/>
    </location>
</feature>
<dbReference type="InterPro" id="IPR035906">
    <property type="entry name" value="MetI-like_sf"/>
</dbReference>
<feature type="transmembrane region" description="Helical" evidence="5">
    <location>
        <begin position="94"/>
        <end position="114"/>
    </location>
</feature>
<evidence type="ECO:0000313" key="8">
    <source>
        <dbReference type="EMBL" id="HHR97120.1"/>
    </source>
</evidence>
<evidence type="ECO:0000259" key="6">
    <source>
        <dbReference type="PROSITE" id="PS50928"/>
    </source>
</evidence>
<comment type="caution">
    <text evidence="7">The sequence shown here is derived from an EMBL/GenBank/DDBJ whole genome shotgun (WGS) entry which is preliminary data.</text>
</comment>
<comment type="subcellular location">
    <subcellularLocation>
        <location evidence="5">Cell membrane</location>
        <topology evidence="5">Multi-pass membrane protein</topology>
    </subcellularLocation>
    <subcellularLocation>
        <location evidence="1">Membrane</location>
        <topology evidence="1">Multi-pass membrane protein</topology>
    </subcellularLocation>
</comment>
<feature type="transmembrane region" description="Helical" evidence="5">
    <location>
        <begin position="267"/>
        <end position="288"/>
    </location>
</feature>
<dbReference type="CDD" id="cd06261">
    <property type="entry name" value="TM_PBP2"/>
    <property type="match status" value="1"/>
</dbReference>
<comment type="similarity">
    <text evidence="5">Belongs to the binding-protein-dependent transport system permease family.</text>
</comment>
<dbReference type="Gene3D" id="1.10.3720.10">
    <property type="entry name" value="MetI-like"/>
    <property type="match status" value="1"/>
</dbReference>
<keyword evidence="4 5" id="KW-0472">Membrane</keyword>
<dbReference type="GO" id="GO:0005886">
    <property type="term" value="C:plasma membrane"/>
    <property type="evidence" value="ECO:0007669"/>
    <property type="project" value="UniProtKB-SubCell"/>
</dbReference>
<evidence type="ECO:0000256" key="5">
    <source>
        <dbReference type="RuleBase" id="RU363032"/>
    </source>
</evidence>
<dbReference type="Pfam" id="PF00528">
    <property type="entry name" value="BPD_transp_1"/>
    <property type="match status" value="1"/>
</dbReference>
<dbReference type="InterPro" id="IPR000515">
    <property type="entry name" value="MetI-like"/>
</dbReference>
<dbReference type="PROSITE" id="PS50928">
    <property type="entry name" value="ABC_TM1"/>
    <property type="match status" value="1"/>
</dbReference>
<dbReference type="SUPFAM" id="SSF161098">
    <property type="entry name" value="MetI-like"/>
    <property type="match status" value="1"/>
</dbReference>
<accession>A0A7C5XJ05</accession>
<reference evidence="7" key="1">
    <citation type="journal article" date="2020" name="mSystems">
        <title>Genome- and Community-Level Interaction Insights into Carbon Utilization and Element Cycling Functions of Hydrothermarchaeota in Hydrothermal Sediment.</title>
        <authorList>
            <person name="Zhou Z."/>
            <person name="Liu Y."/>
            <person name="Xu W."/>
            <person name="Pan J."/>
            <person name="Luo Z.H."/>
            <person name="Li M."/>
        </authorList>
    </citation>
    <scope>NUCLEOTIDE SEQUENCE [LARGE SCALE GENOMIC DNA]</scope>
    <source>
        <strain evidence="8">SpSt-1</strain>
        <strain evidence="7">SpSt-1121</strain>
    </source>
</reference>
<dbReference type="EMBL" id="DRUB01000197">
    <property type="protein sequence ID" value="HHR97120.1"/>
    <property type="molecule type" value="Genomic_DNA"/>
</dbReference>
<sequence>MARTTISKELFKSITTPFLILVKTNRKFRIGFTIIVIVIALALISFLAPPKYIHWYSYPRNIPPSLTNIDLLLGTTANGRSVFWVFANAIKNSLIIGIVTALTAPHIGLLIGIITGLKGGVIDRVLMFITDTIIVIPALPLYIIVLMVLKPHISAIGSPIPFMGLIFSITAWCWPARQVRAIVLSLREREFILTSTLSGNSMVRIIFREIIPHLLAWHLINLTNTVLYSIGMETGLSILGLSILDKDTLGTMIYWALYYSALFRGLWWWYITPILGIVIIFLSFFLISQGISEHINPRLRQ</sequence>
<evidence type="ECO:0000256" key="4">
    <source>
        <dbReference type="ARBA" id="ARBA00023136"/>
    </source>
</evidence>
<dbReference type="GO" id="GO:0055085">
    <property type="term" value="P:transmembrane transport"/>
    <property type="evidence" value="ECO:0007669"/>
    <property type="project" value="InterPro"/>
</dbReference>
<evidence type="ECO:0000313" key="7">
    <source>
        <dbReference type="EMBL" id="HHP82263.1"/>
    </source>
</evidence>
<keyword evidence="2 5" id="KW-0812">Transmembrane</keyword>
<dbReference type="PANTHER" id="PTHR42729:SF1">
    <property type="entry name" value="OLIGO_DIPEPTIDE TRANSPORT, PERMEASE PROTEIN (DPPC-2)"/>
    <property type="match status" value="1"/>
</dbReference>
<keyword evidence="5" id="KW-0813">Transport</keyword>
<feature type="domain" description="ABC transmembrane type-1" evidence="6">
    <location>
        <begin position="90"/>
        <end position="288"/>
    </location>
</feature>
<dbReference type="EMBL" id="DRZI01000270">
    <property type="protein sequence ID" value="HHP82263.1"/>
    <property type="molecule type" value="Genomic_DNA"/>
</dbReference>